<name>A0A2K3Q9P5_9HYPO</name>
<feature type="region of interest" description="Disordered" evidence="1">
    <location>
        <begin position="75"/>
        <end position="126"/>
    </location>
</feature>
<dbReference type="InterPro" id="IPR036236">
    <property type="entry name" value="Znf_C2H2_sf"/>
</dbReference>
<evidence type="ECO:0000259" key="2">
    <source>
        <dbReference type="SMART" id="SM00355"/>
    </source>
</evidence>
<feature type="compositionally biased region" description="Polar residues" evidence="1">
    <location>
        <begin position="160"/>
        <end position="169"/>
    </location>
</feature>
<organism evidence="3 4">
    <name type="scientific">Tolypocladium capitatum</name>
    <dbReference type="NCBI Taxonomy" id="45235"/>
    <lineage>
        <taxon>Eukaryota</taxon>
        <taxon>Fungi</taxon>
        <taxon>Dikarya</taxon>
        <taxon>Ascomycota</taxon>
        <taxon>Pezizomycotina</taxon>
        <taxon>Sordariomycetes</taxon>
        <taxon>Hypocreomycetidae</taxon>
        <taxon>Hypocreales</taxon>
        <taxon>Ophiocordycipitaceae</taxon>
        <taxon>Tolypocladium</taxon>
    </lineage>
</organism>
<feature type="compositionally biased region" description="Polar residues" evidence="1">
    <location>
        <begin position="1"/>
        <end position="13"/>
    </location>
</feature>
<dbReference type="EMBL" id="NRSZ01000956">
    <property type="protein sequence ID" value="PNY24193.1"/>
    <property type="molecule type" value="Genomic_DNA"/>
</dbReference>
<feature type="compositionally biased region" description="Basic residues" evidence="1">
    <location>
        <begin position="478"/>
        <end position="487"/>
    </location>
</feature>
<dbReference type="AlphaFoldDB" id="A0A2K3Q9P5"/>
<accession>A0A2K3Q9P5</accession>
<dbReference type="InterPro" id="IPR051061">
    <property type="entry name" value="Zinc_finger_trans_reg"/>
</dbReference>
<dbReference type="PANTHER" id="PTHR46179">
    <property type="entry name" value="ZINC FINGER PROTEIN"/>
    <property type="match status" value="1"/>
</dbReference>
<dbReference type="GO" id="GO:0005634">
    <property type="term" value="C:nucleus"/>
    <property type="evidence" value="ECO:0007669"/>
    <property type="project" value="TreeGrafter"/>
</dbReference>
<comment type="caution">
    <text evidence="3">The sequence shown here is derived from an EMBL/GenBank/DDBJ whole genome shotgun (WGS) entry which is preliminary data.</text>
</comment>
<proteinExistence type="predicted"/>
<dbReference type="EMBL" id="NRSZ01000956">
    <property type="protein sequence ID" value="PNY24192.1"/>
    <property type="molecule type" value="Genomic_DNA"/>
</dbReference>
<sequence length="487" mass="52338">MTTAAQQRLQPQTLLAADTFDPDEVVPRDSPLMQALRPKLELSPSPPPDIPPAQIRPSSGDAVLVSYLDNGRRPDIARAAGAQALPGVDEEDEDDDDRPPRSPSPGPCKSSPEAPRGRDLAAPCHAAMTAPNLQHLAADALQVVSAEPPRVPPPRETPDISASTRQLSISDERPKNVPTYSSRGPPKPSVHLNTNTKSPTAMLTPASGELPPLQMDSPKSESNGQSLPSIRSTLGDINHIPSEPPTPADKEMPVLHGAGTTFARSPPISRPRLPPMSASHISPPISPNEAYQRSLPSPHSLPASSPYGYYPTNGLSHRPSVEYSTSGAGETPSTDHSASTPATSASVADRMSIDGITNPQIGVYICSVSGCTAPPFQTQYLLNSHANVHSSARPHYCPVKGCSRSEGGKGFKRKNEMIRHGLVHDSPGYVCPFCPDREHKYPRPDNLQRHVRVHHVDKDKDDPMLREVLAQRPDGPNRGRRRRGAPP</sequence>
<evidence type="ECO:0000313" key="4">
    <source>
        <dbReference type="Proteomes" id="UP000236621"/>
    </source>
</evidence>
<feature type="domain" description="C2H2-type" evidence="2">
    <location>
        <begin position="429"/>
        <end position="454"/>
    </location>
</feature>
<feature type="compositionally biased region" description="Basic and acidic residues" evidence="1">
    <location>
        <begin position="456"/>
        <end position="465"/>
    </location>
</feature>
<dbReference type="OrthoDB" id="6077919at2759"/>
<protein>
    <recommendedName>
        <fullName evidence="2">C2H2-type domain-containing protein</fullName>
    </recommendedName>
</protein>
<dbReference type="PANTHER" id="PTHR46179:SF19">
    <property type="entry name" value="C2H2 FINGER DOMAIN TRANSCRIPTION FACTOR (EUROFUNG)-RELATED"/>
    <property type="match status" value="1"/>
</dbReference>
<evidence type="ECO:0000256" key="1">
    <source>
        <dbReference type="SAM" id="MobiDB-lite"/>
    </source>
</evidence>
<keyword evidence="4" id="KW-1185">Reference proteome</keyword>
<feature type="compositionally biased region" description="Polar residues" evidence="1">
    <location>
        <begin position="220"/>
        <end position="232"/>
    </location>
</feature>
<dbReference type="SUPFAM" id="SSF57667">
    <property type="entry name" value="beta-beta-alpha zinc fingers"/>
    <property type="match status" value="1"/>
</dbReference>
<dbReference type="GO" id="GO:0006357">
    <property type="term" value="P:regulation of transcription by RNA polymerase II"/>
    <property type="evidence" value="ECO:0007669"/>
    <property type="project" value="TreeGrafter"/>
</dbReference>
<feature type="compositionally biased region" description="Low complexity" evidence="1">
    <location>
        <begin position="294"/>
        <end position="306"/>
    </location>
</feature>
<dbReference type="Gene3D" id="3.30.160.60">
    <property type="entry name" value="Classic Zinc Finger"/>
    <property type="match status" value="1"/>
</dbReference>
<feature type="region of interest" description="Disordered" evidence="1">
    <location>
        <begin position="456"/>
        <end position="487"/>
    </location>
</feature>
<feature type="domain" description="C2H2-type" evidence="2">
    <location>
        <begin position="364"/>
        <end position="389"/>
    </location>
</feature>
<feature type="compositionally biased region" description="Low complexity" evidence="1">
    <location>
        <begin position="331"/>
        <end position="346"/>
    </location>
</feature>
<dbReference type="STRING" id="45235.A0A2K3Q9P5"/>
<feature type="compositionally biased region" description="Polar residues" evidence="1">
    <location>
        <begin position="191"/>
        <end position="201"/>
    </location>
</feature>
<dbReference type="SMART" id="SM00355">
    <property type="entry name" value="ZnF_C2H2"/>
    <property type="match status" value="3"/>
</dbReference>
<evidence type="ECO:0000313" key="3">
    <source>
        <dbReference type="EMBL" id="PNY24193.1"/>
    </source>
</evidence>
<feature type="region of interest" description="Disordered" evidence="1">
    <location>
        <begin position="1"/>
        <end position="59"/>
    </location>
</feature>
<feature type="compositionally biased region" description="Acidic residues" evidence="1">
    <location>
        <begin position="88"/>
        <end position="97"/>
    </location>
</feature>
<dbReference type="Proteomes" id="UP000236621">
    <property type="component" value="Unassembled WGS sequence"/>
</dbReference>
<feature type="domain" description="C2H2-type" evidence="2">
    <location>
        <begin position="395"/>
        <end position="424"/>
    </location>
</feature>
<reference evidence="3 4" key="1">
    <citation type="submission" date="2017-08" db="EMBL/GenBank/DDBJ databases">
        <title>Harnessing the power of phylogenomics to disentangle the directionality and signatures of interkingdom host jumping in the parasitic fungal genus Tolypocladium.</title>
        <authorList>
            <person name="Quandt C.A."/>
            <person name="Patterson W."/>
            <person name="Spatafora J.W."/>
        </authorList>
    </citation>
    <scope>NUCLEOTIDE SEQUENCE [LARGE SCALE GENOMIC DNA]</scope>
    <source>
        <strain evidence="3 4">CBS 113982</strain>
    </source>
</reference>
<gene>
    <name evidence="3" type="ORF">TCAP_05866</name>
</gene>
<feature type="region of interest" description="Disordered" evidence="1">
    <location>
        <begin position="139"/>
        <end position="346"/>
    </location>
</feature>
<dbReference type="InterPro" id="IPR013087">
    <property type="entry name" value="Znf_C2H2_type"/>
</dbReference>